<sequence>MRNNSGVPSGLWADRMGDVCVPRGEVCKPVVARPHGSHPRGIKMIQDMQRNLILILTFVLSGFASASAQPPVHEADFYLSPDGSDTWSGTLAEPNAQGTDGPFATLQRARDAVRKLKEGGPTDVLVLFRGGTYTLSETVVFGRQDSGTAAATITYAAYPGETPVLSSAKRISGWRDVGNDVSGLPPAARDHILVADVTENFKCLFDQAGLLPRARSKGFIPLPGSSRNKLHYPAGTLRNWRNVEDVEVVVRPHHAWIVNVLPLESVDEQRQIASTSVDATYAMNELHFLKGTNSCWVENVLEALDEPGEWVLDTQQNKVYLWPRNRGEVLAPQLQELVRVEGEVDESGPVDLPVEHLCFRGLSFRHGDRDTLTNADAGLQHDWEMHDKGTALLRLRGAENCIIEKCHFAHSGNGAIRVDLHGMHNTISGNHIEQIGGSGILLCGYGPGTKDVNRHNLVYNNHVHHTGRIYSHAPGIMLWQSGENRVANNLIHHTPYTALILSGCMTDFFSKSGRELSRTIRWHEIGSKPSRNTKLTFDDVRSFLHTHDNMIEYNEIHHAMESLGDGNAIYIRGAGAGNVIRRNYVHHLVAPMIMQCAIRTDGGQMDTLIAENIIYKCTSQGIMLKLNTRVENNFVVDVIAPPRGYYLSVREGPLTGATIKRNIFLSFNPESEFINELGPGKGRANEDRRGRALARSADADTDYNIYFCAAEPALSDEMLATQRRSGVDAHSVAIDPLFVDARKGDFRLRPDSPALQMGIVPIDISMIGLRPPVTED</sequence>
<dbReference type="PANTHER" id="PTHR36453:SF1">
    <property type="entry name" value="RIGHT HANDED BETA HELIX DOMAIN-CONTAINING PROTEIN"/>
    <property type="match status" value="1"/>
</dbReference>
<evidence type="ECO:0000259" key="1">
    <source>
        <dbReference type="Pfam" id="PF13229"/>
    </source>
</evidence>
<dbReference type="Pfam" id="PF13229">
    <property type="entry name" value="Beta_helix"/>
    <property type="match status" value="1"/>
</dbReference>
<dbReference type="SUPFAM" id="SSF51126">
    <property type="entry name" value="Pectin lyase-like"/>
    <property type="match status" value="1"/>
</dbReference>
<dbReference type="InterPro" id="IPR011050">
    <property type="entry name" value="Pectin_lyase_fold/virulence"/>
</dbReference>
<dbReference type="Proteomes" id="UP000319908">
    <property type="component" value="Unassembled WGS sequence"/>
</dbReference>
<accession>A0A5C6C8X4</accession>
<dbReference type="InterPro" id="IPR006626">
    <property type="entry name" value="PbH1"/>
</dbReference>
<dbReference type="PANTHER" id="PTHR36453">
    <property type="entry name" value="SECRETED PROTEIN-RELATED"/>
    <property type="match status" value="1"/>
</dbReference>
<dbReference type="InterPro" id="IPR039448">
    <property type="entry name" value="Beta_helix"/>
</dbReference>
<organism evidence="2 3">
    <name type="scientific">Allorhodopirellula heiligendammensis</name>
    <dbReference type="NCBI Taxonomy" id="2714739"/>
    <lineage>
        <taxon>Bacteria</taxon>
        <taxon>Pseudomonadati</taxon>
        <taxon>Planctomycetota</taxon>
        <taxon>Planctomycetia</taxon>
        <taxon>Pirellulales</taxon>
        <taxon>Pirellulaceae</taxon>
        <taxon>Allorhodopirellula</taxon>
    </lineage>
</organism>
<evidence type="ECO:0000313" key="3">
    <source>
        <dbReference type="Proteomes" id="UP000319908"/>
    </source>
</evidence>
<comment type="caution">
    <text evidence="2">The sequence shown here is derived from an EMBL/GenBank/DDBJ whole genome shotgun (WGS) entry which is preliminary data.</text>
</comment>
<protein>
    <recommendedName>
        <fullName evidence="1">Right handed beta helix domain-containing protein</fullName>
    </recommendedName>
</protein>
<proteinExistence type="predicted"/>
<name>A0A5C6C8X4_9BACT</name>
<dbReference type="InterPro" id="IPR012334">
    <property type="entry name" value="Pectin_lyas_fold"/>
</dbReference>
<dbReference type="AlphaFoldDB" id="A0A5C6C8X4"/>
<dbReference type="SMART" id="SM00710">
    <property type="entry name" value="PbH1"/>
    <property type="match status" value="6"/>
</dbReference>
<evidence type="ECO:0000313" key="2">
    <source>
        <dbReference type="EMBL" id="TWU19804.1"/>
    </source>
</evidence>
<dbReference type="EMBL" id="SJPU01000001">
    <property type="protein sequence ID" value="TWU19804.1"/>
    <property type="molecule type" value="Genomic_DNA"/>
</dbReference>
<reference evidence="2 3" key="1">
    <citation type="journal article" date="2020" name="Antonie Van Leeuwenhoek">
        <title>Rhodopirellula heiligendammensis sp. nov., Rhodopirellula pilleata sp. nov., and Rhodopirellula solitaria sp. nov. isolated from natural or artificial marine surfaces in Northern Germany and California, USA, and emended description of the genus Rhodopirellula.</title>
        <authorList>
            <person name="Kallscheuer N."/>
            <person name="Wiegand S."/>
            <person name="Jogler M."/>
            <person name="Boedeker C."/>
            <person name="Peeters S.H."/>
            <person name="Rast P."/>
            <person name="Heuer A."/>
            <person name="Jetten M.S.M."/>
            <person name="Rohde M."/>
            <person name="Jogler C."/>
        </authorList>
    </citation>
    <scope>NUCLEOTIDE SEQUENCE [LARGE SCALE GENOMIC DNA]</scope>
    <source>
        <strain evidence="2 3">Poly21</strain>
    </source>
</reference>
<keyword evidence="3" id="KW-1185">Reference proteome</keyword>
<dbReference type="Gene3D" id="2.160.20.10">
    <property type="entry name" value="Single-stranded right-handed beta-helix, Pectin lyase-like"/>
    <property type="match status" value="3"/>
</dbReference>
<gene>
    <name evidence="2" type="ORF">Poly21_19820</name>
</gene>
<feature type="domain" description="Right handed beta helix" evidence="1">
    <location>
        <begin position="385"/>
        <end position="503"/>
    </location>
</feature>